<dbReference type="PANTHER" id="PTHR48081">
    <property type="entry name" value="AB HYDROLASE SUPERFAMILY PROTEIN C4A8.06C"/>
    <property type="match status" value="1"/>
</dbReference>
<dbReference type="InterPro" id="IPR013094">
    <property type="entry name" value="AB_hydrolase_3"/>
</dbReference>
<evidence type="ECO:0000256" key="3">
    <source>
        <dbReference type="SAM" id="Phobius"/>
    </source>
</evidence>
<dbReference type="OrthoDB" id="2152029at2759"/>
<feature type="domain" description="Alpha/beta hydrolase fold-3" evidence="4">
    <location>
        <begin position="117"/>
        <end position="338"/>
    </location>
</feature>
<dbReference type="EMBL" id="KN831779">
    <property type="protein sequence ID" value="KIM41819.1"/>
    <property type="molecule type" value="Genomic_DNA"/>
</dbReference>
<keyword evidence="3" id="KW-0812">Transmembrane</keyword>
<organism evidence="5 6">
    <name type="scientific">Hebeloma cylindrosporum</name>
    <dbReference type="NCBI Taxonomy" id="76867"/>
    <lineage>
        <taxon>Eukaryota</taxon>
        <taxon>Fungi</taxon>
        <taxon>Dikarya</taxon>
        <taxon>Basidiomycota</taxon>
        <taxon>Agaricomycotina</taxon>
        <taxon>Agaricomycetes</taxon>
        <taxon>Agaricomycetidae</taxon>
        <taxon>Agaricales</taxon>
        <taxon>Agaricineae</taxon>
        <taxon>Hymenogastraceae</taxon>
        <taxon>Hebeloma</taxon>
    </lineage>
</organism>
<reference evidence="5 6" key="1">
    <citation type="submission" date="2014-04" db="EMBL/GenBank/DDBJ databases">
        <authorList>
            <consortium name="DOE Joint Genome Institute"/>
            <person name="Kuo A."/>
            <person name="Gay G."/>
            <person name="Dore J."/>
            <person name="Kohler A."/>
            <person name="Nagy L.G."/>
            <person name="Floudas D."/>
            <person name="Copeland A."/>
            <person name="Barry K.W."/>
            <person name="Cichocki N."/>
            <person name="Veneault-Fourrey C."/>
            <person name="LaButti K."/>
            <person name="Lindquist E.A."/>
            <person name="Lipzen A."/>
            <person name="Lundell T."/>
            <person name="Morin E."/>
            <person name="Murat C."/>
            <person name="Sun H."/>
            <person name="Tunlid A."/>
            <person name="Henrissat B."/>
            <person name="Grigoriev I.V."/>
            <person name="Hibbett D.S."/>
            <person name="Martin F."/>
            <person name="Nordberg H.P."/>
            <person name="Cantor M.N."/>
            <person name="Hua S.X."/>
        </authorList>
    </citation>
    <scope>NUCLEOTIDE SEQUENCE [LARGE SCALE GENOMIC DNA]</scope>
    <source>
        <strain evidence="6">h7</strain>
    </source>
</reference>
<accession>A0A0C3CC49</accession>
<proteinExistence type="inferred from homology"/>
<keyword evidence="3" id="KW-1133">Transmembrane helix</keyword>
<evidence type="ECO:0000313" key="5">
    <source>
        <dbReference type="EMBL" id="KIM41819.1"/>
    </source>
</evidence>
<dbReference type="SUPFAM" id="SSF53474">
    <property type="entry name" value="alpha/beta-Hydrolases"/>
    <property type="match status" value="1"/>
</dbReference>
<feature type="transmembrane region" description="Helical" evidence="3">
    <location>
        <begin position="20"/>
        <end position="38"/>
    </location>
</feature>
<reference evidence="6" key="2">
    <citation type="submission" date="2015-01" db="EMBL/GenBank/DDBJ databases">
        <title>Evolutionary Origins and Diversification of the Mycorrhizal Mutualists.</title>
        <authorList>
            <consortium name="DOE Joint Genome Institute"/>
            <consortium name="Mycorrhizal Genomics Consortium"/>
            <person name="Kohler A."/>
            <person name="Kuo A."/>
            <person name="Nagy L.G."/>
            <person name="Floudas D."/>
            <person name="Copeland A."/>
            <person name="Barry K.W."/>
            <person name="Cichocki N."/>
            <person name="Veneault-Fourrey C."/>
            <person name="LaButti K."/>
            <person name="Lindquist E.A."/>
            <person name="Lipzen A."/>
            <person name="Lundell T."/>
            <person name="Morin E."/>
            <person name="Murat C."/>
            <person name="Riley R."/>
            <person name="Ohm R."/>
            <person name="Sun H."/>
            <person name="Tunlid A."/>
            <person name="Henrissat B."/>
            <person name="Grigoriev I.V."/>
            <person name="Hibbett D.S."/>
            <person name="Martin F."/>
        </authorList>
    </citation>
    <scope>NUCLEOTIDE SEQUENCE [LARGE SCALE GENOMIC DNA]</scope>
    <source>
        <strain evidence="6">h7</strain>
    </source>
</reference>
<dbReference type="InterPro" id="IPR050300">
    <property type="entry name" value="GDXG_lipolytic_enzyme"/>
</dbReference>
<dbReference type="InterPro" id="IPR029058">
    <property type="entry name" value="AB_hydrolase_fold"/>
</dbReference>
<evidence type="ECO:0000313" key="6">
    <source>
        <dbReference type="Proteomes" id="UP000053424"/>
    </source>
</evidence>
<keyword evidence="6" id="KW-1185">Reference proteome</keyword>
<comment type="similarity">
    <text evidence="1">Belongs to the 'GDXG' lipolytic enzyme family.</text>
</comment>
<evidence type="ECO:0000256" key="1">
    <source>
        <dbReference type="ARBA" id="ARBA00010515"/>
    </source>
</evidence>
<dbReference type="Proteomes" id="UP000053424">
    <property type="component" value="Unassembled WGS sequence"/>
</dbReference>
<dbReference type="GO" id="GO:0016787">
    <property type="term" value="F:hydrolase activity"/>
    <property type="evidence" value="ECO:0007669"/>
    <property type="project" value="UniProtKB-KW"/>
</dbReference>
<keyword evidence="3" id="KW-0472">Membrane</keyword>
<keyword evidence="2" id="KW-0378">Hydrolase</keyword>
<dbReference type="Gene3D" id="3.40.50.1820">
    <property type="entry name" value="alpha/beta hydrolase"/>
    <property type="match status" value="1"/>
</dbReference>
<dbReference type="PROSITE" id="PS01173">
    <property type="entry name" value="LIPASE_GDXG_HIS"/>
    <property type="match status" value="1"/>
</dbReference>
<dbReference type="Pfam" id="PF07859">
    <property type="entry name" value="Abhydrolase_3"/>
    <property type="match status" value="1"/>
</dbReference>
<dbReference type="InterPro" id="IPR002168">
    <property type="entry name" value="Lipase_GDXG_HIS_AS"/>
</dbReference>
<gene>
    <name evidence="5" type="ORF">M413DRAFT_445034</name>
</gene>
<dbReference type="PANTHER" id="PTHR48081:SF31">
    <property type="entry name" value="STERYL ACETYL HYDROLASE MUG81-RELATED"/>
    <property type="match status" value="1"/>
</dbReference>
<dbReference type="STRING" id="686832.A0A0C3CC49"/>
<protein>
    <recommendedName>
        <fullName evidence="4">Alpha/beta hydrolase fold-3 domain-containing protein</fullName>
    </recommendedName>
</protein>
<evidence type="ECO:0000256" key="2">
    <source>
        <dbReference type="ARBA" id="ARBA00022801"/>
    </source>
</evidence>
<sequence>MANAASAELPRNKLTFLDKLKIAFNILPLPVVVIWALLKSPFTTRGRSLGWRRIAHDSAVRRIVKTLNRRQMRALVPTTLAGYLAFMKQENMEPLVEELGEDARLLWISPRETDRVLLYFHGGAFLFSTGPSAPAFWSFIQKNLKSRGHMVDAVMLNYTLVPDAMFPVQLMQAVLSIQRLLTLGYEPKNIHLVGDSAGGALLHQLISHILHPVERIPKLTLTSPLGSVYMMSPWTRMAERKGSHLHADEGEGDVIVRSTGTYWGAKVLHGASPSAIPYLEAASAPEDWLQGIDKCVKRVLITAGELEILCDDILDYGKHVARYLKDTTVIVQENAIHEDPLLDFFVGEKELGSLTPKILDWLEEGISR</sequence>
<name>A0A0C3CC49_HEBCY</name>
<dbReference type="AlphaFoldDB" id="A0A0C3CC49"/>
<evidence type="ECO:0000259" key="4">
    <source>
        <dbReference type="Pfam" id="PF07859"/>
    </source>
</evidence>
<dbReference type="HOGENOM" id="CLU_042179_2_1_1"/>